<sequence length="332" mass="38097">MEEIVPYAHQEQPDYVDNLLPGYRFCPTDSELILYYLKPKIETGEHPKCRIYEVNLYNHSPEELTNQYRPCDDKWYFFTPRERKYEKGKVPNRRTRDFGYWKTTQKYTSVYHHYNATGPRVVGTKRSLDYRDEKGCKTAWLMQEYATNHPNLPIGSGQGGNKILTDWVLCKIYKTKSSNEPAENTTAQAPPQVFASELPLTNSTGDQYQQNHSITNSAQIPHGATASTSNYPHVYATQSCANYTSPVSDHTFQQMYHSMSTATNSTPAESLASAQPFAYTTPVTLEDIAMNDWDDIFQQDGFSTTQSVVDKDILEFDDWISFEDFMSSEFDS</sequence>
<dbReference type="Gene3D" id="2.170.150.80">
    <property type="entry name" value="NAC domain"/>
    <property type="match status" value="1"/>
</dbReference>
<gene>
    <name evidence="7" type="ORF">HannXRQ_Chr04g0113811</name>
    <name evidence="6" type="ORF">HanXRQr2_Chr04g0171321</name>
</gene>
<evidence type="ECO:0000259" key="5">
    <source>
        <dbReference type="PROSITE" id="PS51005"/>
    </source>
</evidence>
<feature type="domain" description="NAC" evidence="5">
    <location>
        <begin position="19"/>
        <end position="175"/>
    </location>
</feature>
<dbReference type="EMBL" id="CM007893">
    <property type="protein sequence ID" value="OTG28665.1"/>
    <property type="molecule type" value="Genomic_DNA"/>
</dbReference>
<name>A0A251UZ71_HELAN</name>
<dbReference type="PROSITE" id="PS51005">
    <property type="entry name" value="NAC"/>
    <property type="match status" value="1"/>
</dbReference>
<keyword evidence="3" id="KW-0804">Transcription</keyword>
<evidence type="ECO:0000313" key="8">
    <source>
        <dbReference type="Proteomes" id="UP000215914"/>
    </source>
</evidence>
<evidence type="ECO:0000256" key="2">
    <source>
        <dbReference type="ARBA" id="ARBA00023125"/>
    </source>
</evidence>
<dbReference type="Pfam" id="PF02365">
    <property type="entry name" value="NAM"/>
    <property type="match status" value="1"/>
</dbReference>
<reference evidence="7" key="2">
    <citation type="submission" date="2017-02" db="EMBL/GenBank/DDBJ databases">
        <title>Sunflower complete genome.</title>
        <authorList>
            <person name="Langlade N."/>
            <person name="Munos S."/>
        </authorList>
    </citation>
    <scope>NUCLEOTIDE SEQUENCE [LARGE SCALE GENOMIC DNA]</scope>
    <source>
        <tissue evidence="7">Leaves</tissue>
    </source>
</reference>
<evidence type="ECO:0000313" key="7">
    <source>
        <dbReference type="EMBL" id="OTG28665.1"/>
    </source>
</evidence>
<dbReference type="GO" id="GO:0006355">
    <property type="term" value="P:regulation of DNA-templated transcription"/>
    <property type="evidence" value="ECO:0007669"/>
    <property type="project" value="InterPro"/>
</dbReference>
<dbReference type="Proteomes" id="UP000215914">
    <property type="component" value="Chromosome 4"/>
</dbReference>
<dbReference type="OMA" id="HYNATGP"/>
<organism evidence="7 8">
    <name type="scientific">Helianthus annuus</name>
    <name type="common">Common sunflower</name>
    <dbReference type="NCBI Taxonomy" id="4232"/>
    <lineage>
        <taxon>Eukaryota</taxon>
        <taxon>Viridiplantae</taxon>
        <taxon>Streptophyta</taxon>
        <taxon>Embryophyta</taxon>
        <taxon>Tracheophyta</taxon>
        <taxon>Spermatophyta</taxon>
        <taxon>Magnoliopsida</taxon>
        <taxon>eudicotyledons</taxon>
        <taxon>Gunneridae</taxon>
        <taxon>Pentapetalae</taxon>
        <taxon>asterids</taxon>
        <taxon>campanulids</taxon>
        <taxon>Asterales</taxon>
        <taxon>Asteraceae</taxon>
        <taxon>Asteroideae</taxon>
        <taxon>Heliantheae alliance</taxon>
        <taxon>Heliantheae</taxon>
        <taxon>Helianthus</taxon>
    </lineage>
</organism>
<dbReference type="EMBL" id="MNCJ02000319">
    <property type="protein sequence ID" value="KAF5810588.1"/>
    <property type="molecule type" value="Genomic_DNA"/>
</dbReference>
<accession>A0A251UZ71</accession>
<dbReference type="Gramene" id="mRNA:HanXRQr2_Chr04g0171321">
    <property type="protein sequence ID" value="mRNA:HanXRQr2_Chr04g0171321"/>
    <property type="gene ID" value="HanXRQr2_Chr04g0171321"/>
</dbReference>
<dbReference type="InterPro" id="IPR036093">
    <property type="entry name" value="NAC_dom_sf"/>
</dbReference>
<evidence type="ECO:0000313" key="6">
    <source>
        <dbReference type="EMBL" id="KAF5810588.1"/>
    </source>
</evidence>
<dbReference type="GO" id="GO:0003677">
    <property type="term" value="F:DNA binding"/>
    <property type="evidence" value="ECO:0007669"/>
    <property type="project" value="UniProtKB-KW"/>
</dbReference>
<keyword evidence="2" id="KW-0238">DNA-binding</keyword>
<reference evidence="6" key="3">
    <citation type="submission" date="2020-06" db="EMBL/GenBank/DDBJ databases">
        <title>Helianthus annuus Genome sequencing and assembly Release 2.</title>
        <authorList>
            <person name="Gouzy J."/>
            <person name="Langlade N."/>
            <person name="Munos S."/>
        </authorList>
    </citation>
    <scope>NUCLEOTIDE SEQUENCE</scope>
    <source>
        <tissue evidence="6">Leaves</tissue>
    </source>
</reference>
<evidence type="ECO:0000256" key="1">
    <source>
        <dbReference type="ARBA" id="ARBA00023015"/>
    </source>
</evidence>
<dbReference type="PANTHER" id="PTHR31719:SF179">
    <property type="entry name" value="OS08G0148400 PROTEIN"/>
    <property type="match status" value="1"/>
</dbReference>
<dbReference type="SUPFAM" id="SSF101941">
    <property type="entry name" value="NAC domain"/>
    <property type="match status" value="1"/>
</dbReference>
<dbReference type="InterPro" id="IPR003441">
    <property type="entry name" value="NAC-dom"/>
</dbReference>
<dbReference type="AlphaFoldDB" id="A0A251UZ71"/>
<evidence type="ECO:0000256" key="3">
    <source>
        <dbReference type="ARBA" id="ARBA00023163"/>
    </source>
</evidence>
<dbReference type="InParanoid" id="A0A251UZ71"/>
<proteinExistence type="predicted"/>
<keyword evidence="1" id="KW-0805">Transcription regulation</keyword>
<keyword evidence="4" id="KW-0539">Nucleus</keyword>
<dbReference type="OrthoDB" id="1509001at2759"/>
<reference evidence="6 8" key="1">
    <citation type="journal article" date="2017" name="Nature">
        <title>The sunflower genome provides insights into oil metabolism, flowering and Asterid evolution.</title>
        <authorList>
            <person name="Badouin H."/>
            <person name="Gouzy J."/>
            <person name="Grassa C.J."/>
            <person name="Murat F."/>
            <person name="Staton S.E."/>
            <person name="Cottret L."/>
            <person name="Lelandais-Briere C."/>
            <person name="Owens G.L."/>
            <person name="Carrere S."/>
            <person name="Mayjonade B."/>
            <person name="Legrand L."/>
            <person name="Gill N."/>
            <person name="Kane N.C."/>
            <person name="Bowers J.E."/>
            <person name="Hubner S."/>
            <person name="Bellec A."/>
            <person name="Berard A."/>
            <person name="Berges H."/>
            <person name="Blanchet N."/>
            <person name="Boniface M.C."/>
            <person name="Brunel D."/>
            <person name="Catrice O."/>
            <person name="Chaidir N."/>
            <person name="Claudel C."/>
            <person name="Donnadieu C."/>
            <person name="Faraut T."/>
            <person name="Fievet G."/>
            <person name="Helmstetter N."/>
            <person name="King M."/>
            <person name="Knapp S.J."/>
            <person name="Lai Z."/>
            <person name="Le Paslier M.C."/>
            <person name="Lippi Y."/>
            <person name="Lorenzon L."/>
            <person name="Mandel J.R."/>
            <person name="Marage G."/>
            <person name="Marchand G."/>
            <person name="Marquand E."/>
            <person name="Bret-Mestries E."/>
            <person name="Morien E."/>
            <person name="Nambeesan S."/>
            <person name="Nguyen T."/>
            <person name="Pegot-Espagnet P."/>
            <person name="Pouilly N."/>
            <person name="Raftis F."/>
            <person name="Sallet E."/>
            <person name="Schiex T."/>
            <person name="Thomas J."/>
            <person name="Vandecasteele C."/>
            <person name="Vares D."/>
            <person name="Vear F."/>
            <person name="Vautrin S."/>
            <person name="Crespi M."/>
            <person name="Mangin B."/>
            <person name="Burke J.M."/>
            <person name="Salse J."/>
            <person name="Munos S."/>
            <person name="Vincourt P."/>
            <person name="Rieseberg L.H."/>
            <person name="Langlade N.B."/>
        </authorList>
    </citation>
    <scope>NUCLEOTIDE SEQUENCE [LARGE SCALE GENOMIC DNA]</scope>
    <source>
        <strain evidence="8">cv. SF193</strain>
        <tissue evidence="6">Leaves</tissue>
    </source>
</reference>
<evidence type="ECO:0000256" key="4">
    <source>
        <dbReference type="ARBA" id="ARBA00023242"/>
    </source>
</evidence>
<keyword evidence="8" id="KW-1185">Reference proteome</keyword>
<dbReference type="PANTHER" id="PTHR31719">
    <property type="entry name" value="NAC TRANSCRIPTION FACTOR 56"/>
    <property type="match status" value="1"/>
</dbReference>
<protein>
    <submittedName>
        <fullName evidence="7">Putative NAC domain-containing protein</fullName>
    </submittedName>
    <submittedName>
        <fullName evidence="6">Transcription factor NAM family</fullName>
    </submittedName>
</protein>